<organism evidence="6 7">
    <name type="scientific">Cryptosporangium aurantiacum</name>
    <dbReference type="NCBI Taxonomy" id="134849"/>
    <lineage>
        <taxon>Bacteria</taxon>
        <taxon>Bacillati</taxon>
        <taxon>Actinomycetota</taxon>
        <taxon>Actinomycetes</taxon>
        <taxon>Cryptosporangiales</taxon>
        <taxon>Cryptosporangiaceae</taxon>
        <taxon>Cryptosporangium</taxon>
    </lineage>
</organism>
<dbReference type="GO" id="GO:0000976">
    <property type="term" value="F:transcription cis-regulatory region binding"/>
    <property type="evidence" value="ECO:0007669"/>
    <property type="project" value="TreeGrafter"/>
</dbReference>
<feature type="DNA-binding region" description="H-T-H motif" evidence="4">
    <location>
        <begin position="42"/>
        <end position="61"/>
    </location>
</feature>
<dbReference type="GO" id="GO:0003700">
    <property type="term" value="F:DNA-binding transcription factor activity"/>
    <property type="evidence" value="ECO:0007669"/>
    <property type="project" value="TreeGrafter"/>
</dbReference>
<dbReference type="EMBL" id="FRCS01000003">
    <property type="protein sequence ID" value="SHN15350.1"/>
    <property type="molecule type" value="Genomic_DNA"/>
</dbReference>
<evidence type="ECO:0000259" key="5">
    <source>
        <dbReference type="PROSITE" id="PS50977"/>
    </source>
</evidence>
<dbReference type="STRING" id="134849.SAMN05443668_103270"/>
<proteinExistence type="predicted"/>
<evidence type="ECO:0000256" key="2">
    <source>
        <dbReference type="ARBA" id="ARBA00023125"/>
    </source>
</evidence>
<dbReference type="SUPFAM" id="SSF48498">
    <property type="entry name" value="Tetracyclin repressor-like, C-terminal domain"/>
    <property type="match status" value="1"/>
</dbReference>
<feature type="domain" description="HTH tetR-type" evidence="5">
    <location>
        <begin position="20"/>
        <end position="79"/>
    </location>
</feature>
<dbReference type="InterPro" id="IPR036271">
    <property type="entry name" value="Tet_transcr_reg_TetR-rel_C_sf"/>
</dbReference>
<evidence type="ECO:0000256" key="3">
    <source>
        <dbReference type="ARBA" id="ARBA00023163"/>
    </source>
</evidence>
<dbReference type="Pfam" id="PF00440">
    <property type="entry name" value="TetR_N"/>
    <property type="match status" value="1"/>
</dbReference>
<accession>A0A1M7PEJ9</accession>
<keyword evidence="2 4" id="KW-0238">DNA-binding</keyword>
<dbReference type="PANTHER" id="PTHR30055:SF234">
    <property type="entry name" value="HTH-TYPE TRANSCRIPTIONAL REGULATOR BETI"/>
    <property type="match status" value="1"/>
</dbReference>
<dbReference type="Pfam" id="PF21597">
    <property type="entry name" value="TetR_C_43"/>
    <property type="match status" value="1"/>
</dbReference>
<dbReference type="OrthoDB" id="9795011at2"/>
<reference evidence="6 7" key="1">
    <citation type="submission" date="2016-11" db="EMBL/GenBank/DDBJ databases">
        <authorList>
            <person name="Jaros S."/>
            <person name="Januszkiewicz K."/>
            <person name="Wedrychowicz H."/>
        </authorList>
    </citation>
    <scope>NUCLEOTIDE SEQUENCE [LARGE SCALE GENOMIC DNA]</scope>
    <source>
        <strain evidence="6 7">DSM 46144</strain>
    </source>
</reference>
<evidence type="ECO:0000256" key="4">
    <source>
        <dbReference type="PROSITE-ProRule" id="PRU00335"/>
    </source>
</evidence>
<dbReference type="InterPro" id="IPR049445">
    <property type="entry name" value="TetR_SbtR-like_C"/>
</dbReference>
<dbReference type="PANTHER" id="PTHR30055">
    <property type="entry name" value="HTH-TYPE TRANSCRIPTIONAL REGULATOR RUTR"/>
    <property type="match status" value="1"/>
</dbReference>
<dbReference type="AlphaFoldDB" id="A0A1M7PEJ9"/>
<dbReference type="Proteomes" id="UP000184440">
    <property type="component" value="Unassembled WGS sequence"/>
</dbReference>
<evidence type="ECO:0000256" key="1">
    <source>
        <dbReference type="ARBA" id="ARBA00023015"/>
    </source>
</evidence>
<dbReference type="Gene3D" id="1.10.357.10">
    <property type="entry name" value="Tetracycline Repressor, domain 2"/>
    <property type="match status" value="1"/>
</dbReference>
<dbReference type="InterPro" id="IPR050109">
    <property type="entry name" value="HTH-type_TetR-like_transc_reg"/>
</dbReference>
<evidence type="ECO:0000313" key="7">
    <source>
        <dbReference type="Proteomes" id="UP000184440"/>
    </source>
</evidence>
<dbReference type="InterPro" id="IPR001647">
    <property type="entry name" value="HTH_TetR"/>
</dbReference>
<sequence>MLALMSTADAAEPALRADAARNRERIVAAARELFAERGINAPLEDVAQRAGVGIATLYRRFPTRADLIAGAFEAKLADYADAVTTALADPDPWRGFCGYLETVCAMQAIDRGFAELLTLTFPAAKVLEAKRVEAYDGFAELITRAKAGGRLREDFVSEDLVLLLMANAGVIAATGDAAPDAWRRTLAYFIQSFAAENTAPLPEPPTKASLFRAMVRLNRGT</sequence>
<keyword evidence="1" id="KW-0805">Transcription regulation</keyword>
<evidence type="ECO:0000313" key="6">
    <source>
        <dbReference type="EMBL" id="SHN15350.1"/>
    </source>
</evidence>
<dbReference type="SUPFAM" id="SSF46689">
    <property type="entry name" value="Homeodomain-like"/>
    <property type="match status" value="1"/>
</dbReference>
<dbReference type="InterPro" id="IPR009057">
    <property type="entry name" value="Homeodomain-like_sf"/>
</dbReference>
<dbReference type="PROSITE" id="PS50977">
    <property type="entry name" value="HTH_TETR_2"/>
    <property type="match status" value="1"/>
</dbReference>
<gene>
    <name evidence="6" type="ORF">SAMN05443668_103270</name>
</gene>
<keyword evidence="7" id="KW-1185">Reference proteome</keyword>
<keyword evidence="3" id="KW-0804">Transcription</keyword>
<protein>
    <submittedName>
        <fullName evidence="6">Transcriptional regulator, TetR family</fullName>
    </submittedName>
</protein>
<dbReference type="PRINTS" id="PR00455">
    <property type="entry name" value="HTHTETR"/>
</dbReference>
<name>A0A1M7PEJ9_9ACTN</name>